<comment type="caution">
    <text evidence="12">The sequence shown here is derived from an EMBL/GenBank/DDBJ whole genome shotgun (WGS) entry which is preliminary data.</text>
</comment>
<evidence type="ECO:0000256" key="6">
    <source>
        <dbReference type="ARBA" id="ARBA00022722"/>
    </source>
</evidence>
<dbReference type="Gene3D" id="3.90.1140.10">
    <property type="entry name" value="Cyclic phosphodiesterase"/>
    <property type="match status" value="1"/>
</dbReference>
<keyword evidence="10" id="KW-0862">Zinc</keyword>
<keyword evidence="6" id="KW-0540">Nuclease</keyword>
<evidence type="ECO:0000313" key="13">
    <source>
        <dbReference type="Proteomes" id="UP001470230"/>
    </source>
</evidence>
<evidence type="ECO:0000256" key="3">
    <source>
        <dbReference type="ARBA" id="ARBA00007823"/>
    </source>
</evidence>
<proteinExistence type="inferred from homology"/>
<keyword evidence="8" id="KW-0255">Endonuclease</keyword>
<dbReference type="EC" id="3.1.26.11" evidence="4"/>
<dbReference type="Gene3D" id="3.60.15.10">
    <property type="entry name" value="Ribonuclease Z/Hydroxyacylglutathione hydrolase-like"/>
    <property type="match status" value="1"/>
</dbReference>
<dbReference type="SUPFAM" id="SSF55144">
    <property type="entry name" value="LigT-like"/>
    <property type="match status" value="1"/>
</dbReference>
<dbReference type="SUPFAM" id="SSF56281">
    <property type="entry name" value="Metallo-hydrolase/oxidoreductase"/>
    <property type="match status" value="1"/>
</dbReference>
<keyword evidence="7" id="KW-0479">Metal-binding</keyword>
<evidence type="ECO:0000256" key="4">
    <source>
        <dbReference type="ARBA" id="ARBA00012477"/>
    </source>
</evidence>
<dbReference type="PANTHER" id="PTHR12553:SF49">
    <property type="entry name" value="ZINC PHOSPHODIESTERASE ELAC PROTEIN 2"/>
    <property type="match status" value="1"/>
</dbReference>
<evidence type="ECO:0000256" key="8">
    <source>
        <dbReference type="ARBA" id="ARBA00022759"/>
    </source>
</evidence>
<keyword evidence="5" id="KW-0819">tRNA processing</keyword>
<gene>
    <name evidence="12" type="ORF">M9Y10_028892</name>
</gene>
<feature type="compositionally biased region" description="Low complexity" evidence="11">
    <location>
        <begin position="674"/>
        <end position="696"/>
    </location>
</feature>
<organism evidence="12 13">
    <name type="scientific">Tritrichomonas musculus</name>
    <dbReference type="NCBI Taxonomy" id="1915356"/>
    <lineage>
        <taxon>Eukaryota</taxon>
        <taxon>Metamonada</taxon>
        <taxon>Parabasalia</taxon>
        <taxon>Tritrichomonadida</taxon>
        <taxon>Tritrichomonadidae</taxon>
        <taxon>Tritrichomonas</taxon>
    </lineage>
</organism>
<evidence type="ECO:0000256" key="5">
    <source>
        <dbReference type="ARBA" id="ARBA00022694"/>
    </source>
</evidence>
<feature type="region of interest" description="Disordered" evidence="11">
    <location>
        <begin position="663"/>
        <end position="696"/>
    </location>
</feature>
<dbReference type="Proteomes" id="UP001470230">
    <property type="component" value="Unassembled WGS sequence"/>
</dbReference>
<dbReference type="Pfam" id="PF23023">
    <property type="entry name" value="Anti-Pycsar_Apyc1"/>
    <property type="match status" value="1"/>
</dbReference>
<evidence type="ECO:0000256" key="10">
    <source>
        <dbReference type="ARBA" id="ARBA00022833"/>
    </source>
</evidence>
<name>A0ABR2KL97_9EUKA</name>
<accession>A0ABR2KL97</accession>
<evidence type="ECO:0000256" key="2">
    <source>
        <dbReference type="ARBA" id="ARBA00001947"/>
    </source>
</evidence>
<dbReference type="InterPro" id="IPR047151">
    <property type="entry name" value="RNZ2-like"/>
</dbReference>
<keyword evidence="13" id="KW-1185">Reference proteome</keyword>
<evidence type="ECO:0000256" key="9">
    <source>
        <dbReference type="ARBA" id="ARBA00022801"/>
    </source>
</evidence>
<reference evidence="12 13" key="1">
    <citation type="submission" date="2024-04" db="EMBL/GenBank/DDBJ databases">
        <title>Tritrichomonas musculus Genome.</title>
        <authorList>
            <person name="Alves-Ferreira E."/>
            <person name="Grigg M."/>
            <person name="Lorenzi H."/>
            <person name="Galac M."/>
        </authorList>
    </citation>
    <scope>NUCLEOTIDE SEQUENCE [LARGE SCALE GENOMIC DNA]</scope>
    <source>
        <strain evidence="12 13">EAF2021</strain>
    </source>
</reference>
<evidence type="ECO:0000256" key="7">
    <source>
        <dbReference type="ARBA" id="ARBA00022723"/>
    </source>
</evidence>
<evidence type="ECO:0000313" key="12">
    <source>
        <dbReference type="EMBL" id="KAK8891672.1"/>
    </source>
</evidence>
<dbReference type="PANTHER" id="PTHR12553">
    <property type="entry name" value="ZINC PHOSPHODIESTERASE ELAC PROTEIN 2"/>
    <property type="match status" value="1"/>
</dbReference>
<comment type="cofactor">
    <cofactor evidence="2">
        <name>Zn(2+)</name>
        <dbReference type="ChEBI" id="CHEBI:29105"/>
    </cofactor>
</comment>
<dbReference type="InterPro" id="IPR036866">
    <property type="entry name" value="RibonucZ/Hydroxyglut_hydro"/>
</dbReference>
<evidence type="ECO:0000256" key="1">
    <source>
        <dbReference type="ARBA" id="ARBA00000402"/>
    </source>
</evidence>
<comment type="catalytic activity">
    <reaction evidence="1">
        <text>Endonucleolytic cleavage of RNA, removing extra 3' nucleotides from tRNA precursor, generating 3' termini of tRNAs. A 3'-hydroxy group is left at the tRNA terminus and a 5'-phosphoryl group is left at the trailer molecule.</text>
        <dbReference type="EC" id="3.1.26.11"/>
    </reaction>
</comment>
<keyword evidence="9" id="KW-0378">Hydrolase</keyword>
<protein>
    <recommendedName>
        <fullName evidence="4">ribonuclease Z</fullName>
        <ecNumber evidence="4">3.1.26.11</ecNumber>
    </recommendedName>
</protein>
<comment type="similarity">
    <text evidence="3">Belongs to the RNase Z family.</text>
</comment>
<evidence type="ECO:0000256" key="11">
    <source>
        <dbReference type="SAM" id="MobiDB-lite"/>
    </source>
</evidence>
<sequence>MMNPIFTRWYCEPCFGAKDQLIDMCNQLSNNQKGYGYVNLEYNFNYFNQNTKKKFSISIFQIITYPNIDHNSLLKQLQYQLKTINKRNILISIKNNELSFKKNIFFSRSLIPLRICSSIPREIGDRYIFTFCNEWERLMILKNFEYYVQKTPFTHFITIPIAPNFPDWVDAMQNISNRWGIQQQVKINLSHITIALFVIENNDDLSIVNKIILDTIKQITWPEDNTIKYTKVGYFGSPQNLTSLFFELEKNSFIQCLSQFIYLLISKLQDSGFGYFNEDSQLFHITFLKRNLNQKNSALNLESFIKDFNNKELPVLHIRELRLVQRNYFDDSGFYKTLFHYNICDNNSNNIKVEHAPANNKFIISKPIKSKLNITPSKTPHQEIKIETVIGRTFDSSPFFILKINSFSFYFNVPEMAQRYLMVKYNDAYPSPQNIFITSLFPDSVGGLSHFFLQNYHKFSNFTSVTGPKDLIKVILLDYDYFGNKKIPDPSKLQISDNFDNRLIHVESITLSQSISYDILLKTINQRFLVVDCRFIDDLKKLPNLKEYSVILHLTTPEILIQKEYTSFFTSANESDEMNTKKDILNICFMPSGIISNHKSEQYYSRRANSILPPLSFGKTLKPPPGFINFTAAESEYDFISKEMSIKGQGEEIDIDTINLINTENNDTNESDNNKQNISENSSNNNEGNNTNNENNEKLVNLSKLNILSKLTEFEPSLPDFKRYAVTFLGSGTKFVSQTVNLSGYLIHTKYGFVIFDPSEGFLDQLIRKFGPKLTEFILKNIECIWISHFHQDHILGIPSLLYERSKLTNKQIYFFAPQKLINDIQVISRYYGDFHVIYHNRESSNLIKSDTLAQNSNNDDSESYYDKFKFDSKKDYLKEYKSTPDTFKINDHLTIQSIDVCHCNFSKGCLLLIDDIKEIAFSGDHGYKKDHFAQSFQNCDFLIHEATFHSILKERIGQIFNHCYIDEAIDTAIYMNARMTCLTHFSQRYKPEYLEYRESDNIMLAFDFLEVTSENGLDVFKQCSTIRIHK</sequence>
<dbReference type="EMBL" id="JAPFFF010000004">
    <property type="protein sequence ID" value="KAK8891672.1"/>
    <property type="molecule type" value="Genomic_DNA"/>
</dbReference>
<dbReference type="InterPro" id="IPR009097">
    <property type="entry name" value="Cyclic_Pdiesterase"/>
</dbReference>